<comment type="caution">
    <text evidence="2">The sequence shown here is derived from an EMBL/GenBank/DDBJ whole genome shotgun (WGS) entry which is preliminary data.</text>
</comment>
<accession>A0AAD4EB44</accession>
<dbReference type="Proteomes" id="UP001195769">
    <property type="component" value="Unassembled WGS sequence"/>
</dbReference>
<evidence type="ECO:0000313" key="2">
    <source>
        <dbReference type="EMBL" id="KAG1902916.1"/>
    </source>
</evidence>
<dbReference type="Pfam" id="PF20722">
    <property type="entry name" value="DUF6830"/>
    <property type="match status" value="1"/>
</dbReference>
<dbReference type="EMBL" id="JABBWK010000015">
    <property type="protein sequence ID" value="KAG1902916.1"/>
    <property type="molecule type" value="Genomic_DNA"/>
</dbReference>
<evidence type="ECO:0000313" key="3">
    <source>
        <dbReference type="Proteomes" id="UP001195769"/>
    </source>
</evidence>
<gene>
    <name evidence="2" type="ORF">F5891DRAFT_1186059</name>
</gene>
<proteinExistence type="predicted"/>
<name>A0AAD4EB44_9AGAM</name>
<dbReference type="InterPro" id="IPR049233">
    <property type="entry name" value="DUF6830"/>
</dbReference>
<feature type="domain" description="DUF6830" evidence="1">
    <location>
        <begin position="103"/>
        <end position="187"/>
    </location>
</feature>
<keyword evidence="3" id="KW-1185">Reference proteome</keyword>
<evidence type="ECO:0000259" key="1">
    <source>
        <dbReference type="Pfam" id="PF20722"/>
    </source>
</evidence>
<organism evidence="2 3">
    <name type="scientific">Suillus fuscotomentosus</name>
    <dbReference type="NCBI Taxonomy" id="1912939"/>
    <lineage>
        <taxon>Eukaryota</taxon>
        <taxon>Fungi</taxon>
        <taxon>Dikarya</taxon>
        <taxon>Basidiomycota</taxon>
        <taxon>Agaricomycotina</taxon>
        <taxon>Agaricomycetes</taxon>
        <taxon>Agaricomycetidae</taxon>
        <taxon>Boletales</taxon>
        <taxon>Suillineae</taxon>
        <taxon>Suillaceae</taxon>
        <taxon>Suillus</taxon>
    </lineage>
</organism>
<dbReference type="GeneID" id="64660932"/>
<sequence>MGNVIPKLELLQGVVPSIWLLGILTQWSTDPTEHAHIAIVKVPARAGNNHDYDAQVCRYLDHRDKVDCFDLVLHIRKQEECAIDDESDDEDIDSRMVRCSIKDYFSHARQLINGNYPEAPYPYCTFSTSVAAYHLSYRPTLTKMTVDTAADHFMLPDLHPAISDYLDCIEAHNDFPIGGRRQAHHRLSPSF</sequence>
<dbReference type="AlphaFoldDB" id="A0AAD4EB44"/>
<reference evidence="2" key="1">
    <citation type="journal article" date="2020" name="New Phytol.">
        <title>Comparative genomics reveals dynamic genome evolution in host specialist ectomycorrhizal fungi.</title>
        <authorList>
            <person name="Lofgren L.A."/>
            <person name="Nguyen N.H."/>
            <person name="Vilgalys R."/>
            <person name="Ruytinx J."/>
            <person name="Liao H.L."/>
            <person name="Branco S."/>
            <person name="Kuo A."/>
            <person name="LaButti K."/>
            <person name="Lipzen A."/>
            <person name="Andreopoulos W."/>
            <person name="Pangilinan J."/>
            <person name="Riley R."/>
            <person name="Hundley H."/>
            <person name="Na H."/>
            <person name="Barry K."/>
            <person name="Grigoriev I.V."/>
            <person name="Stajich J.E."/>
            <person name="Kennedy P.G."/>
        </authorList>
    </citation>
    <scope>NUCLEOTIDE SEQUENCE</scope>
    <source>
        <strain evidence="2">FC203</strain>
    </source>
</reference>
<protein>
    <recommendedName>
        <fullName evidence="1">DUF6830 domain-containing protein</fullName>
    </recommendedName>
</protein>
<dbReference type="RefSeq" id="XP_041228491.1">
    <property type="nucleotide sequence ID" value="XM_041366634.1"/>
</dbReference>